<evidence type="ECO:0000256" key="3">
    <source>
        <dbReference type="ARBA" id="ARBA00012483"/>
    </source>
</evidence>
<dbReference type="InterPro" id="IPR003613">
    <property type="entry name" value="Ubox_domain"/>
</dbReference>
<feature type="region of interest" description="Disordered" evidence="7">
    <location>
        <begin position="436"/>
        <end position="456"/>
    </location>
</feature>
<dbReference type="PROSITE" id="PS51698">
    <property type="entry name" value="U_BOX"/>
    <property type="match status" value="1"/>
</dbReference>
<dbReference type="SMART" id="SM00504">
    <property type="entry name" value="Ubox"/>
    <property type="match status" value="1"/>
</dbReference>
<dbReference type="InterPro" id="IPR011989">
    <property type="entry name" value="ARM-like"/>
</dbReference>
<dbReference type="PANTHER" id="PTHR23315:SF335">
    <property type="entry name" value="RING-TYPE E3 UBIQUITIN TRANSFERASE"/>
    <property type="match status" value="1"/>
</dbReference>
<comment type="pathway">
    <text evidence="2">Protein modification; protein ubiquitination.</text>
</comment>
<dbReference type="Gene3D" id="1.25.10.10">
    <property type="entry name" value="Leucine-rich Repeat Variant"/>
    <property type="match status" value="1"/>
</dbReference>
<evidence type="ECO:0000313" key="10">
    <source>
        <dbReference type="Proteomes" id="UP000501690"/>
    </source>
</evidence>
<protein>
    <recommendedName>
        <fullName evidence="3">RING-type E3 ubiquitin transferase</fullName>
        <ecNumber evidence="3">2.3.2.27</ecNumber>
    </recommendedName>
</protein>
<evidence type="ECO:0000256" key="1">
    <source>
        <dbReference type="ARBA" id="ARBA00000900"/>
    </source>
</evidence>
<dbReference type="OrthoDB" id="7537227at2759"/>
<dbReference type="AlphaFoldDB" id="A0A4D6N4U1"/>
<dbReference type="Gene3D" id="3.30.40.10">
    <property type="entry name" value="Zinc/RING finger domain, C3HC4 (zinc finger)"/>
    <property type="match status" value="1"/>
</dbReference>
<dbReference type="EC" id="2.3.2.27" evidence="3"/>
<comment type="catalytic activity">
    <reaction evidence="1">
        <text>S-ubiquitinyl-[E2 ubiquitin-conjugating enzyme]-L-cysteine + [acceptor protein]-L-lysine = [E2 ubiquitin-conjugating enzyme]-L-cysteine + N(6)-ubiquitinyl-[acceptor protein]-L-lysine.</text>
        <dbReference type="EC" id="2.3.2.27"/>
    </reaction>
</comment>
<keyword evidence="5" id="KW-0677">Repeat</keyword>
<dbReference type="SUPFAM" id="SSF57850">
    <property type="entry name" value="RING/U-box"/>
    <property type="match status" value="1"/>
</dbReference>
<evidence type="ECO:0000256" key="7">
    <source>
        <dbReference type="SAM" id="MobiDB-lite"/>
    </source>
</evidence>
<keyword evidence="4" id="KW-0808">Transferase</keyword>
<dbReference type="GO" id="GO:0016567">
    <property type="term" value="P:protein ubiquitination"/>
    <property type="evidence" value="ECO:0007669"/>
    <property type="project" value="UniProtKB-UniPathway"/>
</dbReference>
<dbReference type="PANTHER" id="PTHR23315">
    <property type="entry name" value="U BOX DOMAIN-CONTAINING"/>
    <property type="match status" value="1"/>
</dbReference>
<dbReference type="EMBL" id="CP039353">
    <property type="protein sequence ID" value="QCE07489.1"/>
    <property type="molecule type" value="Genomic_DNA"/>
</dbReference>
<gene>
    <name evidence="9" type="ORF">DEO72_LG9g2509</name>
</gene>
<dbReference type="InterPro" id="IPR016024">
    <property type="entry name" value="ARM-type_fold"/>
</dbReference>
<feature type="domain" description="U-box" evidence="8">
    <location>
        <begin position="59"/>
        <end position="133"/>
    </location>
</feature>
<dbReference type="Proteomes" id="UP000501690">
    <property type="component" value="Linkage Group LG9"/>
</dbReference>
<dbReference type="CDD" id="cd16664">
    <property type="entry name" value="RING-Ubox_PUB"/>
    <property type="match status" value="1"/>
</dbReference>
<evidence type="ECO:0000313" key="9">
    <source>
        <dbReference type="EMBL" id="QCE07489.1"/>
    </source>
</evidence>
<keyword evidence="6" id="KW-0833">Ubl conjugation pathway</keyword>
<dbReference type="InterPro" id="IPR013083">
    <property type="entry name" value="Znf_RING/FYVE/PHD"/>
</dbReference>
<dbReference type="Pfam" id="PF04564">
    <property type="entry name" value="U-box"/>
    <property type="match status" value="1"/>
</dbReference>
<dbReference type="Gramene" id="Vigun07g160800.1.v1.2">
    <property type="protein sequence ID" value="Vigun07g160800.1.v1.2"/>
    <property type="gene ID" value="Vigun07g160800.v1.2"/>
</dbReference>
<dbReference type="SUPFAM" id="SSF48371">
    <property type="entry name" value="ARM repeat"/>
    <property type="match status" value="1"/>
</dbReference>
<dbReference type="InterPro" id="IPR045210">
    <property type="entry name" value="RING-Ubox_PUB"/>
</dbReference>
<dbReference type="InterPro" id="IPR058678">
    <property type="entry name" value="ARM_PUB"/>
</dbReference>
<keyword evidence="10" id="KW-1185">Reference proteome</keyword>
<reference evidence="9 10" key="1">
    <citation type="submission" date="2019-04" db="EMBL/GenBank/DDBJ databases">
        <title>An improved genome assembly and genetic linkage map for asparagus bean, Vigna unguiculata ssp. sesquipedialis.</title>
        <authorList>
            <person name="Xia Q."/>
            <person name="Zhang R."/>
            <person name="Dong Y."/>
        </authorList>
    </citation>
    <scope>NUCLEOTIDE SEQUENCE [LARGE SCALE GENOMIC DNA]</scope>
    <source>
        <tissue evidence="9">Leaf</tissue>
    </source>
</reference>
<name>A0A4D6N4U1_VIGUN</name>
<dbReference type="Pfam" id="PF25598">
    <property type="entry name" value="ARM_PUB"/>
    <property type="match status" value="1"/>
</dbReference>
<dbReference type="GO" id="GO:0061630">
    <property type="term" value="F:ubiquitin protein ligase activity"/>
    <property type="evidence" value="ECO:0007669"/>
    <property type="project" value="UniProtKB-EC"/>
</dbReference>
<sequence>MAAFTVTELKQKLKDAIERIVEDEDYSVHTADKAIRVLSALKDLKCTASTSINVDLMTPVPPLFQCPLSGHLMTDPVILTTGQTFDRPVIQRWLNEINGANPCTQLVLSHCILTPNFMLQGMISEWCRENGVNLPNPVFDMYNEPLTEAHRHRLRSLLFKLSLSLPEQKAAAKELRELAKRMSAVRTVLGSTQMIKLLMHPLSSGTAPPDPELQDDLIGTFVNLAIHDTNKKLLAENEKVVSFLIDSLKSGQVQTRSNAAAAFASMASLDSNKHIIGRAGAIKYLVDLLEEGDPSAMKDAESALFKLCFVRENIGRTVREGAVQIILGKIVDRILVDEMLSLLALLATHTNAVAALVDHGGVRLLLDILRDTTVESVKENGAVILHLICYHDKEKRVEIKEEEVANGTFSKIVQNGSSRARRKANSILHCLGIGKSTLQKSPNSKSENTQSPSSGA</sequence>
<evidence type="ECO:0000256" key="6">
    <source>
        <dbReference type="ARBA" id="ARBA00022786"/>
    </source>
</evidence>
<dbReference type="SMART" id="SM00185">
    <property type="entry name" value="ARM"/>
    <property type="match status" value="2"/>
</dbReference>
<evidence type="ECO:0000256" key="2">
    <source>
        <dbReference type="ARBA" id="ARBA00004906"/>
    </source>
</evidence>
<dbReference type="UniPathway" id="UPA00143"/>
<evidence type="ECO:0000259" key="8">
    <source>
        <dbReference type="PROSITE" id="PS51698"/>
    </source>
</evidence>
<proteinExistence type="predicted"/>
<evidence type="ECO:0000256" key="5">
    <source>
        <dbReference type="ARBA" id="ARBA00022737"/>
    </source>
</evidence>
<accession>A0A4D6N4U1</accession>
<evidence type="ECO:0000256" key="4">
    <source>
        <dbReference type="ARBA" id="ARBA00022679"/>
    </source>
</evidence>
<dbReference type="InterPro" id="IPR000225">
    <property type="entry name" value="Armadillo"/>
</dbReference>
<organism evidence="9 10">
    <name type="scientific">Vigna unguiculata</name>
    <name type="common">Cowpea</name>
    <dbReference type="NCBI Taxonomy" id="3917"/>
    <lineage>
        <taxon>Eukaryota</taxon>
        <taxon>Viridiplantae</taxon>
        <taxon>Streptophyta</taxon>
        <taxon>Embryophyta</taxon>
        <taxon>Tracheophyta</taxon>
        <taxon>Spermatophyta</taxon>
        <taxon>Magnoliopsida</taxon>
        <taxon>eudicotyledons</taxon>
        <taxon>Gunneridae</taxon>
        <taxon>Pentapetalae</taxon>
        <taxon>rosids</taxon>
        <taxon>fabids</taxon>
        <taxon>Fabales</taxon>
        <taxon>Fabaceae</taxon>
        <taxon>Papilionoideae</taxon>
        <taxon>50 kb inversion clade</taxon>
        <taxon>NPAAA clade</taxon>
        <taxon>indigoferoid/millettioid clade</taxon>
        <taxon>Phaseoleae</taxon>
        <taxon>Vigna</taxon>
    </lineage>
</organism>